<dbReference type="InterPro" id="IPR006764">
    <property type="entry name" value="SAM_dep_MeTrfase_SAV2177_type"/>
</dbReference>
<keyword evidence="2" id="KW-0489">Methyltransferase</keyword>
<dbReference type="Proteomes" id="UP001597145">
    <property type="component" value="Unassembled WGS sequence"/>
</dbReference>
<dbReference type="EMBL" id="JBHUCP010000023">
    <property type="protein sequence ID" value="MFD1533197.1"/>
    <property type="molecule type" value="Genomic_DNA"/>
</dbReference>
<dbReference type="GO" id="GO:0032259">
    <property type="term" value="P:methylation"/>
    <property type="evidence" value="ECO:0007669"/>
    <property type="project" value="UniProtKB-KW"/>
</dbReference>
<dbReference type="SUPFAM" id="SSF53335">
    <property type="entry name" value="S-adenosyl-L-methionine-dependent methyltransferases"/>
    <property type="match status" value="1"/>
</dbReference>
<dbReference type="InterPro" id="IPR029063">
    <property type="entry name" value="SAM-dependent_MTases_sf"/>
</dbReference>
<name>A0ABW4FVZ0_9PSEU</name>
<reference evidence="3" key="1">
    <citation type="journal article" date="2019" name="Int. J. Syst. Evol. Microbiol.">
        <title>The Global Catalogue of Microorganisms (GCM) 10K type strain sequencing project: providing services to taxonomists for standard genome sequencing and annotation.</title>
        <authorList>
            <consortium name="The Broad Institute Genomics Platform"/>
            <consortium name="The Broad Institute Genome Sequencing Center for Infectious Disease"/>
            <person name="Wu L."/>
            <person name="Ma J."/>
        </authorList>
    </citation>
    <scope>NUCLEOTIDE SEQUENCE [LARGE SCALE GENOMIC DNA]</scope>
    <source>
        <strain evidence="3">JCM 12165</strain>
    </source>
</reference>
<gene>
    <name evidence="2" type="ORF">ACFSCY_27605</name>
</gene>
<keyword evidence="3" id="KW-1185">Reference proteome</keyword>
<organism evidence="2 3">
    <name type="scientific">Pseudonocardia aurantiaca</name>
    <dbReference type="NCBI Taxonomy" id="75290"/>
    <lineage>
        <taxon>Bacteria</taxon>
        <taxon>Bacillati</taxon>
        <taxon>Actinomycetota</taxon>
        <taxon>Actinomycetes</taxon>
        <taxon>Pseudonocardiales</taxon>
        <taxon>Pseudonocardiaceae</taxon>
        <taxon>Pseudonocardia</taxon>
    </lineage>
</organism>
<dbReference type="GO" id="GO:0008168">
    <property type="term" value="F:methyltransferase activity"/>
    <property type="evidence" value="ECO:0007669"/>
    <property type="project" value="UniProtKB-KW"/>
</dbReference>
<dbReference type="RefSeq" id="WP_343983625.1">
    <property type="nucleotide sequence ID" value="NZ_BAAAJG010000016.1"/>
</dbReference>
<comment type="caution">
    <text evidence="2">The sequence shown here is derived from an EMBL/GenBank/DDBJ whole genome shotgun (WGS) entry which is preliminary data.</text>
</comment>
<dbReference type="Pfam" id="PF04672">
    <property type="entry name" value="Methyltransf_19"/>
    <property type="match status" value="1"/>
</dbReference>
<keyword evidence="2" id="KW-0808">Transferase</keyword>
<dbReference type="EC" id="2.1.1.-" evidence="2"/>
<dbReference type="Gene3D" id="3.40.50.150">
    <property type="entry name" value="Vaccinia Virus protein VP39"/>
    <property type="match status" value="1"/>
</dbReference>
<feature type="region of interest" description="Disordered" evidence="1">
    <location>
        <begin position="1"/>
        <end position="21"/>
    </location>
</feature>
<sequence>MGDHEQGMSYGDDENTHAPADVDLSRPSIARVYDFLLGGKENLEIDRRAANRFLNVVPEAAQIARDNREFLRRALRFLVGEAGIRQVIDVGSGLPTAGNVHELAHEIAPDVRVVYVDNDPVVLAHGRALLDRDQITTIIRADLRKPETIFEHEDSTKLIDFSQPYAMLLGGILHHLFDKEDPYGATAHIVERLVPGSYLLVSNFLDDDEPRAKAAERAFMDSGLRRGRFRTWAEQRRFFEGLELVEPGFVYVNDWRPDERTSTEDAVRTLHAGGIGRKV</sequence>
<evidence type="ECO:0000313" key="2">
    <source>
        <dbReference type="EMBL" id="MFD1533197.1"/>
    </source>
</evidence>
<proteinExistence type="predicted"/>
<dbReference type="PIRSF" id="PIRSF017393">
    <property type="entry name" value="MTase_SAV2177"/>
    <property type="match status" value="1"/>
</dbReference>
<evidence type="ECO:0000256" key="1">
    <source>
        <dbReference type="SAM" id="MobiDB-lite"/>
    </source>
</evidence>
<evidence type="ECO:0000313" key="3">
    <source>
        <dbReference type="Proteomes" id="UP001597145"/>
    </source>
</evidence>
<protein>
    <submittedName>
        <fullName evidence="2">SAM-dependent methyltransferase</fullName>
        <ecNumber evidence="2">2.1.1.-</ecNumber>
    </submittedName>
</protein>
<accession>A0ABW4FVZ0</accession>